<protein>
    <submittedName>
        <fullName evidence="4">Uncharacterized protein</fullName>
    </submittedName>
</protein>
<accession>A0A0C3AKM8</accession>
<dbReference type="Proteomes" id="UP000054097">
    <property type="component" value="Unassembled WGS sequence"/>
</dbReference>
<name>A0A0C3AKM8_SERVB</name>
<dbReference type="GO" id="GO:0003924">
    <property type="term" value="F:GTPase activity"/>
    <property type="evidence" value="ECO:0007669"/>
    <property type="project" value="InterPro"/>
</dbReference>
<evidence type="ECO:0000256" key="3">
    <source>
        <dbReference type="ARBA" id="ARBA00023134"/>
    </source>
</evidence>
<reference evidence="4 5" key="1">
    <citation type="submission" date="2014-04" db="EMBL/GenBank/DDBJ databases">
        <authorList>
            <consortium name="DOE Joint Genome Institute"/>
            <person name="Kuo A."/>
            <person name="Zuccaro A."/>
            <person name="Kohler A."/>
            <person name="Nagy L.G."/>
            <person name="Floudas D."/>
            <person name="Copeland A."/>
            <person name="Barry K.W."/>
            <person name="Cichocki N."/>
            <person name="Veneault-Fourrey C."/>
            <person name="LaButti K."/>
            <person name="Lindquist E.A."/>
            <person name="Lipzen A."/>
            <person name="Lundell T."/>
            <person name="Morin E."/>
            <person name="Murat C."/>
            <person name="Sun H."/>
            <person name="Tunlid A."/>
            <person name="Henrissat B."/>
            <person name="Grigoriev I.V."/>
            <person name="Hibbett D.S."/>
            <person name="Martin F."/>
            <person name="Nordberg H.P."/>
            <person name="Cantor M.N."/>
            <person name="Hua S.X."/>
        </authorList>
    </citation>
    <scope>NUCLEOTIDE SEQUENCE [LARGE SCALE GENOMIC DNA]</scope>
    <source>
        <strain evidence="4 5">MAFF 305830</strain>
    </source>
</reference>
<dbReference type="CDD" id="cd00157">
    <property type="entry name" value="Rho"/>
    <property type="match status" value="1"/>
</dbReference>
<sequence length="159" mass="17819">SVLDNHVVNIEVKGEAIELALWDTSAQGEFEDRLRPLVYPGSHIVLICFSIDYPESLDNVIERWAPEVKHFTRDIPHFLVGCKKDLRDNPDTVRDLANYGQAPVAYAQGEDMARTIGAVYLECSALTGEGVRELFLETTEIMDPSRANQPRRKSGCIAM</sequence>
<evidence type="ECO:0000313" key="4">
    <source>
        <dbReference type="EMBL" id="KIM19861.1"/>
    </source>
</evidence>
<dbReference type="PRINTS" id="PR00449">
    <property type="entry name" value="RASTRNSFRMNG"/>
</dbReference>
<evidence type="ECO:0000313" key="5">
    <source>
        <dbReference type="Proteomes" id="UP000054097"/>
    </source>
</evidence>
<dbReference type="PROSITE" id="PS51420">
    <property type="entry name" value="RHO"/>
    <property type="match status" value="1"/>
</dbReference>
<dbReference type="InterPro" id="IPR027417">
    <property type="entry name" value="P-loop_NTPase"/>
</dbReference>
<keyword evidence="3" id="KW-0342">GTP-binding</keyword>
<keyword evidence="2" id="KW-0547">Nucleotide-binding</keyword>
<evidence type="ECO:0000256" key="2">
    <source>
        <dbReference type="ARBA" id="ARBA00022741"/>
    </source>
</evidence>
<dbReference type="InterPro" id="IPR001806">
    <property type="entry name" value="Small_GTPase"/>
</dbReference>
<dbReference type="GO" id="GO:0007264">
    <property type="term" value="P:small GTPase-mediated signal transduction"/>
    <property type="evidence" value="ECO:0007669"/>
    <property type="project" value="InterPro"/>
</dbReference>
<dbReference type="Pfam" id="PF00071">
    <property type="entry name" value="Ras"/>
    <property type="match status" value="1"/>
</dbReference>
<feature type="non-terminal residue" evidence="4">
    <location>
        <position position="1"/>
    </location>
</feature>
<dbReference type="InterPro" id="IPR005225">
    <property type="entry name" value="Small_GTP-bd"/>
</dbReference>
<reference evidence="5" key="2">
    <citation type="submission" date="2015-01" db="EMBL/GenBank/DDBJ databases">
        <title>Evolutionary Origins and Diversification of the Mycorrhizal Mutualists.</title>
        <authorList>
            <consortium name="DOE Joint Genome Institute"/>
            <consortium name="Mycorrhizal Genomics Consortium"/>
            <person name="Kohler A."/>
            <person name="Kuo A."/>
            <person name="Nagy L.G."/>
            <person name="Floudas D."/>
            <person name="Copeland A."/>
            <person name="Barry K.W."/>
            <person name="Cichocki N."/>
            <person name="Veneault-Fourrey C."/>
            <person name="LaButti K."/>
            <person name="Lindquist E.A."/>
            <person name="Lipzen A."/>
            <person name="Lundell T."/>
            <person name="Morin E."/>
            <person name="Murat C."/>
            <person name="Riley R."/>
            <person name="Ohm R."/>
            <person name="Sun H."/>
            <person name="Tunlid A."/>
            <person name="Henrissat B."/>
            <person name="Grigoriev I.V."/>
            <person name="Hibbett D.S."/>
            <person name="Martin F."/>
        </authorList>
    </citation>
    <scope>NUCLEOTIDE SEQUENCE [LARGE SCALE GENOMIC DNA]</scope>
    <source>
        <strain evidence="5">MAFF 305830</strain>
    </source>
</reference>
<gene>
    <name evidence="4" type="ORF">M408DRAFT_82926</name>
</gene>
<dbReference type="EMBL" id="KN824523">
    <property type="protein sequence ID" value="KIM19861.1"/>
    <property type="molecule type" value="Genomic_DNA"/>
</dbReference>
<dbReference type="STRING" id="933852.A0A0C3AKM8"/>
<dbReference type="PROSITE" id="PS51421">
    <property type="entry name" value="RAS"/>
    <property type="match status" value="1"/>
</dbReference>
<keyword evidence="1" id="KW-0488">Methylation</keyword>
<dbReference type="GO" id="GO:0005525">
    <property type="term" value="F:GTP binding"/>
    <property type="evidence" value="ECO:0007669"/>
    <property type="project" value="UniProtKB-KW"/>
</dbReference>
<dbReference type="Gene3D" id="3.40.50.300">
    <property type="entry name" value="P-loop containing nucleotide triphosphate hydrolases"/>
    <property type="match status" value="1"/>
</dbReference>
<dbReference type="InterPro" id="IPR003578">
    <property type="entry name" value="Small_GTPase_Rho"/>
</dbReference>
<dbReference type="PANTHER" id="PTHR24072">
    <property type="entry name" value="RHO FAMILY GTPASE"/>
    <property type="match status" value="1"/>
</dbReference>
<dbReference type="NCBIfam" id="TIGR00231">
    <property type="entry name" value="small_GTP"/>
    <property type="match status" value="1"/>
</dbReference>
<dbReference type="SMART" id="SM00175">
    <property type="entry name" value="RAB"/>
    <property type="match status" value="1"/>
</dbReference>
<dbReference type="AlphaFoldDB" id="A0A0C3AKM8"/>
<evidence type="ECO:0000256" key="1">
    <source>
        <dbReference type="ARBA" id="ARBA00022481"/>
    </source>
</evidence>
<dbReference type="OrthoDB" id="8830751at2759"/>
<dbReference type="SMART" id="SM00174">
    <property type="entry name" value="RHO"/>
    <property type="match status" value="1"/>
</dbReference>
<organism evidence="4 5">
    <name type="scientific">Serendipita vermifera MAFF 305830</name>
    <dbReference type="NCBI Taxonomy" id="933852"/>
    <lineage>
        <taxon>Eukaryota</taxon>
        <taxon>Fungi</taxon>
        <taxon>Dikarya</taxon>
        <taxon>Basidiomycota</taxon>
        <taxon>Agaricomycotina</taxon>
        <taxon>Agaricomycetes</taxon>
        <taxon>Sebacinales</taxon>
        <taxon>Serendipitaceae</taxon>
        <taxon>Serendipita</taxon>
    </lineage>
</organism>
<keyword evidence="5" id="KW-1185">Reference proteome</keyword>
<dbReference type="PROSITE" id="PS51419">
    <property type="entry name" value="RAB"/>
    <property type="match status" value="1"/>
</dbReference>
<proteinExistence type="predicted"/>
<dbReference type="SUPFAM" id="SSF52540">
    <property type="entry name" value="P-loop containing nucleoside triphosphate hydrolases"/>
    <property type="match status" value="1"/>
</dbReference>
<dbReference type="HOGENOM" id="CLU_041217_21_2_1"/>